<name>A0AAX4HIY1_9BACT</name>
<dbReference type="AlphaFoldDB" id="A0AAX4HIY1"/>
<accession>A0AAX4HIY1</accession>
<dbReference type="KEGG" id="psti:SOO65_10900"/>
<keyword evidence="2" id="KW-1185">Reference proteome</keyword>
<organism evidence="1 2">
    <name type="scientific">Peredibacter starrii</name>
    <dbReference type="NCBI Taxonomy" id="28202"/>
    <lineage>
        <taxon>Bacteria</taxon>
        <taxon>Pseudomonadati</taxon>
        <taxon>Bdellovibrionota</taxon>
        <taxon>Bacteriovoracia</taxon>
        <taxon>Bacteriovoracales</taxon>
        <taxon>Bacteriovoracaceae</taxon>
        <taxon>Peredibacter</taxon>
    </lineage>
</organism>
<evidence type="ECO:0000313" key="2">
    <source>
        <dbReference type="Proteomes" id="UP001324634"/>
    </source>
</evidence>
<dbReference type="RefSeq" id="WP_321389454.1">
    <property type="nucleotide sequence ID" value="NZ_CP139487.1"/>
</dbReference>
<protein>
    <submittedName>
        <fullName evidence="1">Uncharacterized protein</fullName>
    </submittedName>
</protein>
<proteinExistence type="predicted"/>
<evidence type="ECO:0000313" key="1">
    <source>
        <dbReference type="EMBL" id="WPU63193.1"/>
    </source>
</evidence>
<reference evidence="1 2" key="1">
    <citation type="submission" date="2023-11" db="EMBL/GenBank/DDBJ databases">
        <title>Peredibacter starrii A3.12.</title>
        <authorList>
            <person name="Mitchell R.J."/>
        </authorList>
    </citation>
    <scope>NUCLEOTIDE SEQUENCE [LARGE SCALE GENOMIC DNA]</scope>
    <source>
        <strain evidence="1 2">A3.12</strain>
    </source>
</reference>
<sequence>MNVTGREQVEADTVNVVSLFGRTAEMASTMMDPIQELIKEAKMEDFDLEIEIEEENEVVKAPRKVVDQNQFPDQSMFTLQEQLSNLKSSLNRIRFYLGDVEDLLPR</sequence>
<dbReference type="Proteomes" id="UP001324634">
    <property type="component" value="Chromosome"/>
</dbReference>
<dbReference type="EMBL" id="CP139487">
    <property type="protein sequence ID" value="WPU63193.1"/>
    <property type="molecule type" value="Genomic_DNA"/>
</dbReference>
<gene>
    <name evidence="1" type="ORF">SOO65_10900</name>
</gene>